<dbReference type="AlphaFoldDB" id="A0A8R1EDN0"/>
<proteinExistence type="predicted"/>
<accession>A0A8R1EDN0</accession>
<reference evidence="2" key="1">
    <citation type="submission" date="2010-08" db="EMBL/GenBank/DDBJ databases">
        <authorList>
            <consortium name="Caenorhabditis japonica Sequencing Consortium"/>
            <person name="Wilson R.K."/>
        </authorList>
    </citation>
    <scope>NUCLEOTIDE SEQUENCE [LARGE SCALE GENOMIC DNA]</scope>
    <source>
        <strain evidence="2">DF5081</strain>
    </source>
</reference>
<keyword evidence="2" id="KW-1185">Reference proteome</keyword>
<dbReference type="EnsemblMetazoa" id="CJA33650b.1">
    <property type="protein sequence ID" value="CJA33650b.1"/>
    <property type="gene ID" value="WBGene00209497"/>
</dbReference>
<reference evidence="1" key="2">
    <citation type="submission" date="2022-06" db="UniProtKB">
        <authorList>
            <consortium name="EnsemblMetazoa"/>
        </authorList>
    </citation>
    <scope>IDENTIFICATION</scope>
    <source>
        <strain evidence="1">DF5081</strain>
    </source>
</reference>
<organism evidence="1 2">
    <name type="scientific">Caenorhabditis japonica</name>
    <dbReference type="NCBI Taxonomy" id="281687"/>
    <lineage>
        <taxon>Eukaryota</taxon>
        <taxon>Metazoa</taxon>
        <taxon>Ecdysozoa</taxon>
        <taxon>Nematoda</taxon>
        <taxon>Chromadorea</taxon>
        <taxon>Rhabditida</taxon>
        <taxon>Rhabditina</taxon>
        <taxon>Rhabditomorpha</taxon>
        <taxon>Rhabditoidea</taxon>
        <taxon>Rhabditidae</taxon>
        <taxon>Peloderinae</taxon>
        <taxon>Caenorhabditis</taxon>
    </lineage>
</organism>
<name>A0A8R1EDN0_CAEJA</name>
<dbReference type="Proteomes" id="UP000005237">
    <property type="component" value="Unassembled WGS sequence"/>
</dbReference>
<sequence>MVQHAQMTPFLFLPKQPGERTNSFSLSLCFHSQLTTTTTSPKFHCLLRSRSFIRFFYDGAMLRRKKTMAGLW</sequence>
<evidence type="ECO:0000313" key="2">
    <source>
        <dbReference type="Proteomes" id="UP000005237"/>
    </source>
</evidence>
<protein>
    <submittedName>
        <fullName evidence="1">Uncharacterized protein</fullName>
    </submittedName>
</protein>
<evidence type="ECO:0000313" key="1">
    <source>
        <dbReference type="EnsemblMetazoa" id="CJA33650b.1"/>
    </source>
</evidence>